<evidence type="ECO:0000256" key="3">
    <source>
        <dbReference type="SAM" id="SignalP"/>
    </source>
</evidence>
<evidence type="ECO:0000256" key="2">
    <source>
        <dbReference type="ARBA" id="ARBA00023157"/>
    </source>
</evidence>
<dbReference type="CDD" id="cd00325">
    <property type="entry name" value="chitinase_GH19"/>
    <property type="match status" value="1"/>
</dbReference>
<protein>
    <submittedName>
        <fullName evidence="5">Chitinase</fullName>
    </submittedName>
</protein>
<dbReference type="SUPFAM" id="SSF53955">
    <property type="entry name" value="Lysozyme-like"/>
    <property type="match status" value="1"/>
</dbReference>
<evidence type="ECO:0000313" key="6">
    <source>
        <dbReference type="Proteomes" id="UP000887104"/>
    </source>
</evidence>
<feature type="signal peptide" evidence="3">
    <location>
        <begin position="1"/>
        <end position="23"/>
    </location>
</feature>
<feature type="domain" description="Chitin-binding type-3" evidence="4">
    <location>
        <begin position="510"/>
        <end position="561"/>
    </location>
</feature>
<dbReference type="RefSeq" id="WP_220782708.1">
    <property type="nucleotide sequence ID" value="NZ_BPEY01000090.1"/>
</dbReference>
<reference evidence="5" key="1">
    <citation type="submission" date="2021-05" db="EMBL/GenBank/DDBJ databases">
        <title>Molecular characterization for Shewanella algae harboring chromosomal blaOXA-55-like strains isolated from clinical and environment sample.</title>
        <authorList>
            <person name="Ohama Y."/>
            <person name="Aoki K."/>
            <person name="Harada S."/>
            <person name="Moriya K."/>
            <person name="Ishii Y."/>
            <person name="Tateda K."/>
        </authorList>
    </citation>
    <scope>NUCLEOTIDE SEQUENCE</scope>
    <source>
        <strain evidence="5">JCM 11563</strain>
    </source>
</reference>
<accession>A0ABQ4PPD7</accession>
<dbReference type="InterPro" id="IPR003610">
    <property type="entry name" value="CBM5/12"/>
</dbReference>
<name>A0ABQ4PPD7_9GAMM</name>
<dbReference type="InterPro" id="IPR000726">
    <property type="entry name" value="Glyco_hydro_19_cat"/>
</dbReference>
<keyword evidence="3" id="KW-0732">Signal</keyword>
<evidence type="ECO:0000313" key="5">
    <source>
        <dbReference type="EMBL" id="GIU50586.1"/>
    </source>
</evidence>
<feature type="chain" id="PRO_5046968339" evidence="3">
    <location>
        <begin position="24"/>
        <end position="568"/>
    </location>
</feature>
<dbReference type="Gene3D" id="2.60.40.10">
    <property type="entry name" value="Immunoglobulins"/>
    <property type="match status" value="1"/>
</dbReference>
<keyword evidence="6" id="KW-1185">Reference proteome</keyword>
<dbReference type="PANTHER" id="PTHR22595:SF79">
    <property type="entry name" value="CHITINASE 12"/>
    <property type="match status" value="1"/>
</dbReference>
<keyword evidence="1" id="KW-0611">Plant defense</keyword>
<organism evidence="5 6">
    <name type="scientific">Shewanella sairae</name>
    <dbReference type="NCBI Taxonomy" id="190310"/>
    <lineage>
        <taxon>Bacteria</taxon>
        <taxon>Pseudomonadati</taxon>
        <taxon>Pseudomonadota</taxon>
        <taxon>Gammaproteobacteria</taxon>
        <taxon>Alteromonadales</taxon>
        <taxon>Shewanellaceae</taxon>
        <taxon>Shewanella</taxon>
    </lineage>
</organism>
<dbReference type="Proteomes" id="UP000887104">
    <property type="component" value="Unassembled WGS sequence"/>
</dbReference>
<evidence type="ECO:0000256" key="1">
    <source>
        <dbReference type="ARBA" id="ARBA00022821"/>
    </source>
</evidence>
<dbReference type="Gene3D" id="1.10.530.10">
    <property type="match status" value="1"/>
</dbReference>
<dbReference type="Pfam" id="PF00182">
    <property type="entry name" value="Glyco_hydro_19"/>
    <property type="match status" value="1"/>
</dbReference>
<gene>
    <name evidence="5" type="ORF">TUM4438_37140</name>
</gene>
<proteinExistence type="predicted"/>
<dbReference type="Gene3D" id="3.30.20.10">
    <property type="entry name" value="Endochitinase, domain 2"/>
    <property type="match status" value="1"/>
</dbReference>
<dbReference type="InterPro" id="IPR013783">
    <property type="entry name" value="Ig-like_fold"/>
</dbReference>
<dbReference type="SMART" id="SM00495">
    <property type="entry name" value="ChtBD3"/>
    <property type="match status" value="1"/>
</dbReference>
<sequence length="568" mass="62021">MNKKSLTMLIMASLVSISLSVQAIEPVNLTQAEIDAKEAALTDFPLMVAVKSSIATRDNNIVDSITPLHQNNPNNVKRLESVLSEAQFEFLFPVRAAEYTYQGLLQAAAKFPALCGDYADNRDAEAICRQSLATMFAHFAQETGAHDKWMTEPEWRQGLHWVREVGWDESKRDGYNMECSPETWQGQVWPCGTFGDGSYKSYFGRGAKQLSYNYNYGPFSDAMFGTVTTLLNRPEMVADTWLNLASAVFFFTYPQPPKPSMLHVIDGTWQPNTRDMQQGLSAGFGITTHIINGGIECGAGSEKPQSLNRIAYYQAHAQYLGVPVENTEVLGCKNMRPFDNQGAGAMLIYWEQDWSYIAGNPNGGKSYACKLVGYQTSYSAFKPGDYARCLKYFFPEIVIDDTGTPTDPVNQVPTAHIEGVTVGDSGALVSLSAAKSSDPEGLPLRYLWRLPAGASTTVVDAVSIDIILPTFISSETISVSLEVIDDAGLNASVSHQLLVKGIGGTPPDGEGPYQAGYAYSAGERVSNAGETYQCKPFPYTAWCAGAAWAYEPGVGVAWQDAWVLLSPK</sequence>
<dbReference type="InterPro" id="IPR023346">
    <property type="entry name" value="Lysozyme-like_dom_sf"/>
</dbReference>
<keyword evidence="2" id="KW-1015">Disulfide bond</keyword>
<dbReference type="PANTHER" id="PTHR22595">
    <property type="entry name" value="CHITINASE-RELATED"/>
    <property type="match status" value="1"/>
</dbReference>
<evidence type="ECO:0000259" key="4">
    <source>
        <dbReference type="SMART" id="SM00495"/>
    </source>
</evidence>
<dbReference type="EMBL" id="BPEY01000090">
    <property type="protein sequence ID" value="GIU50586.1"/>
    <property type="molecule type" value="Genomic_DNA"/>
</dbReference>
<comment type="caution">
    <text evidence="5">The sequence shown here is derived from an EMBL/GenBank/DDBJ whole genome shotgun (WGS) entry which is preliminary data.</text>
</comment>